<name>A0A5C3KJ43_COPMA</name>
<evidence type="ECO:0000313" key="2">
    <source>
        <dbReference type="EMBL" id="TFK20216.1"/>
    </source>
</evidence>
<sequence length="138" mass="15349">MSKVKVSLGDPQHGDEPGIKPRRSQRSSAGESKTRFCHQETARKHATVVSIVVRTEAASRRRSLPTETLHIILRLWWHTIKALKQHTSAAPPRGGDSTSRSTGTRRADDLETVVATSSRQATALKVGKEYWKRGREGK</sequence>
<dbReference type="EMBL" id="ML210308">
    <property type="protein sequence ID" value="TFK20216.1"/>
    <property type="molecule type" value="Genomic_DNA"/>
</dbReference>
<reference evidence="2 3" key="1">
    <citation type="journal article" date="2019" name="Nat. Ecol. Evol.">
        <title>Megaphylogeny resolves global patterns of mushroom evolution.</title>
        <authorList>
            <person name="Varga T."/>
            <person name="Krizsan K."/>
            <person name="Foldi C."/>
            <person name="Dima B."/>
            <person name="Sanchez-Garcia M."/>
            <person name="Sanchez-Ramirez S."/>
            <person name="Szollosi G.J."/>
            <person name="Szarkandi J.G."/>
            <person name="Papp V."/>
            <person name="Albert L."/>
            <person name="Andreopoulos W."/>
            <person name="Angelini C."/>
            <person name="Antonin V."/>
            <person name="Barry K.W."/>
            <person name="Bougher N.L."/>
            <person name="Buchanan P."/>
            <person name="Buyck B."/>
            <person name="Bense V."/>
            <person name="Catcheside P."/>
            <person name="Chovatia M."/>
            <person name="Cooper J."/>
            <person name="Damon W."/>
            <person name="Desjardin D."/>
            <person name="Finy P."/>
            <person name="Geml J."/>
            <person name="Haridas S."/>
            <person name="Hughes K."/>
            <person name="Justo A."/>
            <person name="Karasinski D."/>
            <person name="Kautmanova I."/>
            <person name="Kiss B."/>
            <person name="Kocsube S."/>
            <person name="Kotiranta H."/>
            <person name="LaButti K.M."/>
            <person name="Lechner B.E."/>
            <person name="Liimatainen K."/>
            <person name="Lipzen A."/>
            <person name="Lukacs Z."/>
            <person name="Mihaltcheva S."/>
            <person name="Morgado L.N."/>
            <person name="Niskanen T."/>
            <person name="Noordeloos M.E."/>
            <person name="Ohm R.A."/>
            <person name="Ortiz-Santana B."/>
            <person name="Ovrebo C."/>
            <person name="Racz N."/>
            <person name="Riley R."/>
            <person name="Savchenko A."/>
            <person name="Shiryaev A."/>
            <person name="Soop K."/>
            <person name="Spirin V."/>
            <person name="Szebenyi C."/>
            <person name="Tomsovsky M."/>
            <person name="Tulloss R.E."/>
            <person name="Uehling J."/>
            <person name="Grigoriev I.V."/>
            <person name="Vagvolgyi C."/>
            <person name="Papp T."/>
            <person name="Martin F.M."/>
            <person name="Miettinen O."/>
            <person name="Hibbett D.S."/>
            <person name="Nagy L.G."/>
        </authorList>
    </citation>
    <scope>NUCLEOTIDE SEQUENCE [LARGE SCALE GENOMIC DNA]</scope>
    <source>
        <strain evidence="2 3">CBS 121175</strain>
    </source>
</reference>
<accession>A0A5C3KJ43</accession>
<evidence type="ECO:0000256" key="1">
    <source>
        <dbReference type="SAM" id="MobiDB-lite"/>
    </source>
</evidence>
<feature type="region of interest" description="Disordered" evidence="1">
    <location>
        <begin position="85"/>
        <end position="118"/>
    </location>
</feature>
<organism evidence="2 3">
    <name type="scientific">Coprinopsis marcescibilis</name>
    <name type="common">Agaric fungus</name>
    <name type="synonym">Psathyrella marcescibilis</name>
    <dbReference type="NCBI Taxonomy" id="230819"/>
    <lineage>
        <taxon>Eukaryota</taxon>
        <taxon>Fungi</taxon>
        <taxon>Dikarya</taxon>
        <taxon>Basidiomycota</taxon>
        <taxon>Agaricomycotina</taxon>
        <taxon>Agaricomycetes</taxon>
        <taxon>Agaricomycetidae</taxon>
        <taxon>Agaricales</taxon>
        <taxon>Agaricineae</taxon>
        <taxon>Psathyrellaceae</taxon>
        <taxon>Coprinopsis</taxon>
    </lineage>
</organism>
<proteinExistence type="predicted"/>
<dbReference type="Proteomes" id="UP000307440">
    <property type="component" value="Unassembled WGS sequence"/>
</dbReference>
<feature type="compositionally biased region" description="Basic and acidic residues" evidence="1">
    <location>
        <begin position="32"/>
        <end position="43"/>
    </location>
</feature>
<feature type="region of interest" description="Disordered" evidence="1">
    <location>
        <begin position="1"/>
        <end position="43"/>
    </location>
</feature>
<protein>
    <submittedName>
        <fullName evidence="2">Uncharacterized protein</fullName>
    </submittedName>
</protein>
<dbReference type="AlphaFoldDB" id="A0A5C3KJ43"/>
<evidence type="ECO:0000313" key="3">
    <source>
        <dbReference type="Proteomes" id="UP000307440"/>
    </source>
</evidence>
<keyword evidence="3" id="KW-1185">Reference proteome</keyword>
<gene>
    <name evidence="2" type="ORF">FA15DRAFT_659272</name>
</gene>